<name>A0A395M1Y4_9BACT</name>
<keyword evidence="2" id="KW-0812">Transmembrane</keyword>
<feature type="transmembrane region" description="Helical" evidence="2">
    <location>
        <begin position="114"/>
        <end position="133"/>
    </location>
</feature>
<dbReference type="Pfam" id="PF18935">
    <property type="entry name" value="DUF5683"/>
    <property type="match status" value="1"/>
</dbReference>
<evidence type="ECO:0000313" key="5">
    <source>
        <dbReference type="Proteomes" id="UP000266389"/>
    </source>
</evidence>
<feature type="region of interest" description="Disordered" evidence="1">
    <location>
        <begin position="67"/>
        <end position="86"/>
    </location>
</feature>
<feature type="transmembrane region" description="Helical" evidence="2">
    <location>
        <begin position="176"/>
        <end position="193"/>
    </location>
</feature>
<protein>
    <recommendedName>
        <fullName evidence="3">DUF5683 domain-containing protein</fullName>
    </recommendedName>
</protein>
<sequence length="226" mass="25675">MVARSLSFLFILTFLSAFQTTLALAVSAPSFYPSSFCSPLSLPTPHFSCDTAKAPLRTADTLQADTAARRATAKTDPTTPDTTKPDSLAWRLKPELVALGAAILPGFGQVYNRAYWKLPIIYGLFAWFGYNYINQQQKYLEFRQRYEEDLSKTPIPASAEANRRFREFYREQRDETVIYILLVYLASIVDAYVDAHLFDFDISDDLSQHLPATYPIVPIFSIKLKF</sequence>
<comment type="caution">
    <text evidence="4">The sequence shown here is derived from an EMBL/GenBank/DDBJ whole genome shotgun (WGS) entry which is preliminary data.</text>
</comment>
<keyword evidence="2" id="KW-1133">Transmembrane helix</keyword>
<dbReference type="InterPro" id="IPR043738">
    <property type="entry name" value="DUF5683"/>
</dbReference>
<evidence type="ECO:0000256" key="2">
    <source>
        <dbReference type="SAM" id="Phobius"/>
    </source>
</evidence>
<feature type="domain" description="DUF5683" evidence="3">
    <location>
        <begin position="91"/>
        <end position="212"/>
    </location>
</feature>
<dbReference type="AlphaFoldDB" id="A0A395M1Y4"/>
<proteinExistence type="predicted"/>
<gene>
    <name evidence="4" type="ORF">D0433_08340</name>
</gene>
<organism evidence="4 5">
    <name type="scientific">Candidatus Thermochlorobacter aerophilus</name>
    <dbReference type="NCBI Taxonomy" id="1868324"/>
    <lineage>
        <taxon>Bacteria</taxon>
        <taxon>Pseudomonadati</taxon>
        <taxon>Chlorobiota</taxon>
        <taxon>Chlorobiia</taxon>
        <taxon>Chlorobiales</taxon>
        <taxon>Candidatus Thermochlorobacteriaceae</taxon>
        <taxon>Candidatus Thermochlorobacter</taxon>
    </lineage>
</organism>
<accession>A0A395M1Y4</accession>
<dbReference type="Proteomes" id="UP000266389">
    <property type="component" value="Unassembled WGS sequence"/>
</dbReference>
<keyword evidence="2" id="KW-0472">Membrane</keyword>
<evidence type="ECO:0000256" key="1">
    <source>
        <dbReference type="SAM" id="MobiDB-lite"/>
    </source>
</evidence>
<evidence type="ECO:0000259" key="3">
    <source>
        <dbReference type="Pfam" id="PF18935"/>
    </source>
</evidence>
<reference evidence="4 5" key="1">
    <citation type="journal article" date="2011" name="ISME J.">
        <title>Community ecology of hot spring cyanobacterial mats: predominant populations and their functional potential.</title>
        <authorList>
            <person name="Klatt C.G."/>
            <person name="Wood J.M."/>
            <person name="Rusch D.B."/>
            <person name="Bateson M.M."/>
            <person name="Hamamura N."/>
            <person name="Heidelberg J.F."/>
            <person name="Grossman A.R."/>
            <person name="Bhaya D."/>
            <person name="Cohan F.M."/>
            <person name="Kuhl M."/>
            <person name="Bryant D.A."/>
            <person name="Ward D.M."/>
        </authorList>
    </citation>
    <scope>NUCLEOTIDE SEQUENCE [LARGE SCALE GENOMIC DNA]</scope>
    <source>
        <strain evidence="4">OS</strain>
    </source>
</reference>
<dbReference type="EMBL" id="PHFL01000051">
    <property type="protein sequence ID" value="RFM23924.1"/>
    <property type="molecule type" value="Genomic_DNA"/>
</dbReference>
<evidence type="ECO:0000313" key="4">
    <source>
        <dbReference type="EMBL" id="RFM23924.1"/>
    </source>
</evidence>